<dbReference type="PANTHER" id="PTHR34107">
    <property type="entry name" value="SLL0198 PROTEIN-RELATED"/>
    <property type="match status" value="1"/>
</dbReference>
<feature type="compositionally biased region" description="Basic and acidic residues" evidence="1">
    <location>
        <begin position="278"/>
        <end position="288"/>
    </location>
</feature>
<feature type="domain" description="Putative restriction endonuclease" evidence="2">
    <location>
        <begin position="46"/>
        <end position="211"/>
    </location>
</feature>
<evidence type="ECO:0000259" key="2">
    <source>
        <dbReference type="Pfam" id="PF05685"/>
    </source>
</evidence>
<dbReference type="PANTHER" id="PTHR34107:SF4">
    <property type="entry name" value="SLL1222 PROTEIN"/>
    <property type="match status" value="1"/>
</dbReference>
<dbReference type="InterPro" id="IPR012296">
    <property type="entry name" value="Nuclease_put_TT1808"/>
</dbReference>
<evidence type="ECO:0000313" key="3">
    <source>
        <dbReference type="EMBL" id="MBK1619568.1"/>
    </source>
</evidence>
<reference evidence="3 4" key="1">
    <citation type="journal article" date="2020" name="Microorganisms">
        <title>Osmotic Adaptation and Compatible Solute Biosynthesis of Phototrophic Bacteria as Revealed from Genome Analyses.</title>
        <authorList>
            <person name="Imhoff J.F."/>
            <person name="Rahn T."/>
            <person name="Kunzel S."/>
            <person name="Keller A."/>
            <person name="Neulinger S.C."/>
        </authorList>
    </citation>
    <scope>NUCLEOTIDE SEQUENCE [LARGE SCALE GENOMIC DNA]</scope>
    <source>
        <strain evidence="3 4">DSM 25653</strain>
    </source>
</reference>
<dbReference type="CDD" id="cd06260">
    <property type="entry name" value="DUF820-like"/>
    <property type="match status" value="1"/>
</dbReference>
<dbReference type="EMBL" id="NRRY01000023">
    <property type="protein sequence ID" value="MBK1619568.1"/>
    <property type="molecule type" value="Genomic_DNA"/>
</dbReference>
<dbReference type="AlphaFoldDB" id="A0A9X0W9N8"/>
<dbReference type="InterPro" id="IPR008538">
    <property type="entry name" value="Uma2"/>
</dbReference>
<evidence type="ECO:0000256" key="1">
    <source>
        <dbReference type="SAM" id="MobiDB-lite"/>
    </source>
</evidence>
<feature type="region of interest" description="Disordered" evidence="1">
    <location>
        <begin position="250"/>
        <end position="321"/>
    </location>
</feature>
<accession>A0A9X0W9N8</accession>
<dbReference type="RefSeq" id="WP_200245114.1">
    <property type="nucleotide sequence ID" value="NZ_NRRY01000023.1"/>
</dbReference>
<dbReference type="SUPFAM" id="SSF52980">
    <property type="entry name" value="Restriction endonuclease-like"/>
    <property type="match status" value="1"/>
</dbReference>
<dbReference type="Proteomes" id="UP001138768">
    <property type="component" value="Unassembled WGS sequence"/>
</dbReference>
<dbReference type="Gene3D" id="3.90.1570.10">
    <property type="entry name" value="tt1808, chain A"/>
    <property type="match status" value="1"/>
</dbReference>
<dbReference type="Pfam" id="PF05685">
    <property type="entry name" value="Uma2"/>
    <property type="match status" value="1"/>
</dbReference>
<feature type="region of interest" description="Disordered" evidence="1">
    <location>
        <begin position="1"/>
        <end position="35"/>
    </location>
</feature>
<evidence type="ECO:0000313" key="4">
    <source>
        <dbReference type="Proteomes" id="UP001138768"/>
    </source>
</evidence>
<dbReference type="CDD" id="cd06503">
    <property type="entry name" value="ATP-synt_Fo_b"/>
    <property type="match status" value="1"/>
</dbReference>
<comment type="caution">
    <text evidence="3">The sequence shown here is derived from an EMBL/GenBank/DDBJ whole genome shotgun (WGS) entry which is preliminary data.</text>
</comment>
<feature type="compositionally biased region" description="Low complexity" evidence="1">
    <location>
        <begin position="289"/>
        <end position="302"/>
    </location>
</feature>
<sequence>MPSPAFALHHPSPESTPRDGDPSLPQPVDPPEGTPVSEEDYWAFYYEHENGYEWNNGILEVKPVSDVLTAWIYQWLLGLLRLYLETHHNARLTCLEFGFRLSLPNKIAIRKPDLGLVLDSNVQPLADLDRSYQGTFDLCVEALSDSKPAEIRRDTEQKHAEYQAAGVPEYYIIHHDPRWQLFYRRNASGLYEPIPCHEGILRSAVVPGFRFRLEDLTRQPSLETLIEDPVYAPFVLPAWQRDRQARVQAEQAREQAEQAQEQSEQARRRAEETVVTERQARAQAERVSEVAARARQQAEQRATSSEQRAAMAERLAEQERSEKEALLAELAKLRR</sequence>
<proteinExistence type="predicted"/>
<organism evidence="3 4">
    <name type="scientific">Lamprobacter modestohalophilus</name>
    <dbReference type="NCBI Taxonomy" id="1064514"/>
    <lineage>
        <taxon>Bacteria</taxon>
        <taxon>Pseudomonadati</taxon>
        <taxon>Pseudomonadota</taxon>
        <taxon>Gammaproteobacteria</taxon>
        <taxon>Chromatiales</taxon>
        <taxon>Chromatiaceae</taxon>
        <taxon>Lamprobacter</taxon>
    </lineage>
</organism>
<keyword evidence="4" id="KW-1185">Reference proteome</keyword>
<name>A0A9X0W9N8_9GAMM</name>
<gene>
    <name evidence="3" type="ORF">CKO42_14195</name>
</gene>
<protein>
    <recommendedName>
        <fullName evidence="2">Putative restriction endonuclease domain-containing protein</fullName>
    </recommendedName>
</protein>
<dbReference type="InterPro" id="IPR011335">
    <property type="entry name" value="Restrct_endonuc-II-like"/>
</dbReference>
<feature type="compositionally biased region" description="Pro residues" evidence="1">
    <location>
        <begin position="24"/>
        <end position="33"/>
    </location>
</feature>